<dbReference type="Gramene" id="TraesCLE_scaffold_006439_01G000100.1">
    <property type="protein sequence ID" value="TraesCLE_scaffold_006439_01G000100.1"/>
    <property type="gene ID" value="TraesCLE_scaffold_006439_01G000100"/>
</dbReference>
<protein>
    <submittedName>
        <fullName evidence="1">Uncharacterized protein</fullName>
    </submittedName>
</protein>
<dbReference type="Gramene" id="TraesSYM7A03G03779070.1">
    <property type="protein sequence ID" value="TraesSYM7A03G03779070.1.CDS1"/>
    <property type="gene ID" value="TraesSYM7A03G03779070"/>
</dbReference>
<dbReference type="Gramene" id="TraesJUL7A03G03865040.1">
    <property type="protein sequence ID" value="TraesJUL7A03G03865040.1.CDS1"/>
    <property type="gene ID" value="TraesJUL7A03G03865040"/>
</dbReference>
<dbReference type="Gramene" id="TraesCS7A03G0205800.1">
    <property type="protein sequence ID" value="TraesCS7A03G0205800.1.CDS1"/>
    <property type="gene ID" value="TraesCS7A03G0205800"/>
</dbReference>
<dbReference type="Gramene" id="TraesWEE_scaffold_010576_01G000400.1">
    <property type="protein sequence ID" value="TraesWEE_scaffold_010576_01G000400.1"/>
    <property type="gene ID" value="TraesWEE_scaffold_010576_01G000400"/>
</dbReference>
<dbReference type="Gramene" id="TraesMAC7A03G03830340.1">
    <property type="protein sequence ID" value="TraesMAC7A03G03830340.1.CDS1"/>
    <property type="gene ID" value="TraesMAC7A03G03830340"/>
</dbReference>
<dbReference type="Gramene" id="TraesJAG7A03G03812650.1">
    <property type="protein sequence ID" value="TraesJAG7A03G03812650.1.CDS1"/>
    <property type="gene ID" value="TraesJAG7A03G03812650"/>
</dbReference>
<evidence type="ECO:0000313" key="1">
    <source>
        <dbReference type="EnsemblPlants" id="TraesCS7A02G086500.1.cds1"/>
    </source>
</evidence>
<evidence type="ECO:0000313" key="2">
    <source>
        <dbReference type="Proteomes" id="UP000019116"/>
    </source>
</evidence>
<dbReference type="AlphaFoldDB" id="A0A3B6RCP5"/>
<dbReference type="EnsemblPlants" id="TraesCS7A02G086500.1">
    <property type="protein sequence ID" value="TraesCS7A02G086500.1.cds1"/>
    <property type="gene ID" value="TraesCS7A02G086500"/>
</dbReference>
<dbReference type="Gramene" id="TraesROB_scaffold_023109_01G000100.1">
    <property type="protein sequence ID" value="TraesROB_scaffold_023109_01G000100.1"/>
    <property type="gene ID" value="TraesROB_scaffold_023109_01G000100"/>
</dbReference>
<dbReference type="STRING" id="4565.A0A3B6RCP5"/>
<name>A0A3B6RCP5_WHEAT</name>
<organism evidence="1">
    <name type="scientific">Triticum aestivum</name>
    <name type="common">Wheat</name>
    <dbReference type="NCBI Taxonomy" id="4565"/>
    <lineage>
        <taxon>Eukaryota</taxon>
        <taxon>Viridiplantae</taxon>
        <taxon>Streptophyta</taxon>
        <taxon>Embryophyta</taxon>
        <taxon>Tracheophyta</taxon>
        <taxon>Spermatophyta</taxon>
        <taxon>Magnoliopsida</taxon>
        <taxon>Liliopsida</taxon>
        <taxon>Poales</taxon>
        <taxon>Poaceae</taxon>
        <taxon>BOP clade</taxon>
        <taxon>Pooideae</taxon>
        <taxon>Triticodae</taxon>
        <taxon>Triticeae</taxon>
        <taxon>Triticinae</taxon>
        <taxon>Triticum</taxon>
    </lineage>
</organism>
<dbReference type="OrthoDB" id="695518at2759"/>
<keyword evidence="2" id="KW-1185">Reference proteome</keyword>
<dbReference type="Gramene" id="TraesRN7A0100183600.1">
    <property type="protein sequence ID" value="TraesRN7A0100183600.1"/>
    <property type="gene ID" value="TraesRN7A0100183600"/>
</dbReference>
<dbReference type="Gramene" id="TraesNOR7A03G03871540.1">
    <property type="protein sequence ID" value="TraesNOR7A03G03871540.1.CDS1"/>
    <property type="gene ID" value="TraesNOR7A03G03871540"/>
</dbReference>
<dbReference type="Gramene" id="TraesARI7A03G03796810.1">
    <property type="protein sequence ID" value="TraesARI7A03G03796810.1.CDS1"/>
    <property type="gene ID" value="TraesARI7A03G03796810"/>
</dbReference>
<reference evidence="1" key="2">
    <citation type="submission" date="2018-10" db="UniProtKB">
        <authorList>
            <consortium name="EnsemblPlants"/>
        </authorList>
    </citation>
    <scope>IDENTIFICATION</scope>
</reference>
<accession>A0A3B6RCP5</accession>
<dbReference type="Gramene" id="TraesCS7A02G086500.1">
    <property type="protein sequence ID" value="TraesCS7A02G086500.1.cds1"/>
    <property type="gene ID" value="TraesCS7A02G086500"/>
</dbReference>
<reference evidence="1" key="1">
    <citation type="submission" date="2018-08" db="EMBL/GenBank/DDBJ databases">
        <authorList>
            <person name="Rossello M."/>
        </authorList>
    </citation>
    <scope>NUCLEOTIDE SEQUENCE [LARGE SCALE GENOMIC DNA]</scope>
    <source>
        <strain evidence="1">cv. Chinese Spring</strain>
    </source>
</reference>
<proteinExistence type="predicted"/>
<sequence>MCLVARVAWRAVGVVLGTDLCPNNTWQFYVWCNMFLPNETRFYTVGLAAVTWAIWLARNKATFEKQLNKSPFEIVYSTCSFLLYWAGLQPVEGVARLRLGVEMIRASTTKLMAMCEGARRATGDKGEAFSG</sequence>
<dbReference type="Gramene" id="TraesCAD_scaffold_007844_01G000400.1">
    <property type="protein sequence ID" value="TraesCAD_scaffold_007844_01G000400.1"/>
    <property type="gene ID" value="TraesCAD_scaffold_007844_01G000400"/>
</dbReference>
<dbReference type="Proteomes" id="UP000019116">
    <property type="component" value="Chromosome 7A"/>
</dbReference>